<dbReference type="PROSITE" id="PS51125">
    <property type="entry name" value="NHL"/>
    <property type="match status" value="4"/>
</dbReference>
<keyword evidence="2" id="KW-0812">Transmembrane</keyword>
<keyword evidence="1" id="KW-0677">Repeat</keyword>
<dbReference type="InterPro" id="IPR001258">
    <property type="entry name" value="NHL_repeat"/>
</dbReference>
<evidence type="ECO:0000256" key="2">
    <source>
        <dbReference type="SAM" id="Phobius"/>
    </source>
</evidence>
<dbReference type="EMBL" id="UOFX01000080">
    <property type="protein sequence ID" value="VAX10956.1"/>
    <property type="molecule type" value="Genomic_DNA"/>
</dbReference>
<keyword evidence="2" id="KW-1133">Transmembrane helix</keyword>
<dbReference type="GO" id="GO:0008270">
    <property type="term" value="F:zinc ion binding"/>
    <property type="evidence" value="ECO:0007669"/>
    <property type="project" value="UniProtKB-KW"/>
</dbReference>
<dbReference type="Pfam" id="PF01436">
    <property type="entry name" value="NHL"/>
    <property type="match status" value="2"/>
</dbReference>
<dbReference type="CDD" id="cd05819">
    <property type="entry name" value="NHL"/>
    <property type="match status" value="1"/>
</dbReference>
<name>A0A3B1AY14_9ZZZZ</name>
<gene>
    <name evidence="3" type="ORF">MNBD_GAMMA26-1789</name>
</gene>
<dbReference type="InterPro" id="IPR050952">
    <property type="entry name" value="TRIM-NHL_E3_ligases"/>
</dbReference>
<dbReference type="AlphaFoldDB" id="A0A3B1AY14"/>
<dbReference type="InterPro" id="IPR011042">
    <property type="entry name" value="6-blade_b-propeller_TolB-like"/>
</dbReference>
<dbReference type="PANTHER" id="PTHR24104">
    <property type="entry name" value="E3 UBIQUITIN-PROTEIN LIGASE NHLRC1-RELATED"/>
    <property type="match status" value="1"/>
</dbReference>
<dbReference type="SUPFAM" id="SSF101898">
    <property type="entry name" value="NHL repeat"/>
    <property type="match status" value="1"/>
</dbReference>
<evidence type="ECO:0000256" key="1">
    <source>
        <dbReference type="ARBA" id="ARBA00022737"/>
    </source>
</evidence>
<dbReference type="PANTHER" id="PTHR24104:SF25">
    <property type="entry name" value="PROTEIN LIN-41"/>
    <property type="match status" value="1"/>
</dbReference>
<dbReference type="Gene3D" id="2.120.10.30">
    <property type="entry name" value="TolB, C-terminal domain"/>
    <property type="match status" value="2"/>
</dbReference>
<evidence type="ECO:0008006" key="4">
    <source>
        <dbReference type="Google" id="ProtNLM"/>
    </source>
</evidence>
<organism evidence="3">
    <name type="scientific">hydrothermal vent metagenome</name>
    <dbReference type="NCBI Taxonomy" id="652676"/>
    <lineage>
        <taxon>unclassified sequences</taxon>
        <taxon>metagenomes</taxon>
        <taxon>ecological metagenomes</taxon>
    </lineage>
</organism>
<protein>
    <recommendedName>
        <fullName evidence="4">NHL repeat domain protein</fullName>
    </recommendedName>
</protein>
<reference evidence="3" key="1">
    <citation type="submission" date="2018-06" db="EMBL/GenBank/DDBJ databases">
        <authorList>
            <person name="Zhirakovskaya E."/>
        </authorList>
    </citation>
    <scope>NUCLEOTIDE SEQUENCE</scope>
</reference>
<accession>A0A3B1AY14</accession>
<keyword evidence="2" id="KW-0472">Membrane</keyword>
<sequence length="382" mass="42668">MASRSGVVGFLCKITFAYIDRIGGRVAKLVPFCMKESVDGLQFTVYGLRFCIWMDLELHLEKSWRFPGLRHRHRFFGIILPIFVFALLFACGHAVAKGGIPLGKAKHLFDIQLTPDGPLSLPSDVAVAMDNRVYIVDGGNHRVLAYGPEGGFLFAFGKRGVGQGEFMWPLGIDVDGAGLVYVADKENNRVQVFDRDGKYKSSFAVQGKKDELGKPIDVAVSAKTGLIFVTENTQHRILVFDSDGTMLGSFGKRGVRKKEFRYPGSIAVRNGKVYIVDILNTVIKIFDERGKYLYKIGEWGVLPGQFYRPKGVAVDSRGRIYVTDSYMDVVEVFSKEYKFEHILATGSDQYKFFAPAGIAIDSRGRLYVAEMLGNRVSVFKLY</sequence>
<dbReference type="Pfam" id="PF17170">
    <property type="entry name" value="DUF5128"/>
    <property type="match status" value="1"/>
</dbReference>
<feature type="transmembrane region" description="Helical" evidence="2">
    <location>
        <begin position="75"/>
        <end position="96"/>
    </location>
</feature>
<evidence type="ECO:0000313" key="3">
    <source>
        <dbReference type="EMBL" id="VAX10956.1"/>
    </source>
</evidence>
<proteinExistence type="predicted"/>